<dbReference type="AlphaFoldDB" id="A0A1Q3BRM7"/>
<evidence type="ECO:0000313" key="10">
    <source>
        <dbReference type="Proteomes" id="UP000187406"/>
    </source>
</evidence>
<feature type="region of interest" description="Disordered" evidence="7">
    <location>
        <begin position="258"/>
        <end position="279"/>
    </location>
</feature>
<feature type="domain" description="C2H2-type" evidence="8">
    <location>
        <begin position="119"/>
        <end position="146"/>
    </location>
</feature>
<comment type="caution">
    <text evidence="9">The sequence shown here is derived from an EMBL/GenBank/DDBJ whole genome shotgun (WGS) entry which is preliminary data.</text>
</comment>
<keyword evidence="4" id="KW-0862">Zinc</keyword>
<evidence type="ECO:0000256" key="7">
    <source>
        <dbReference type="SAM" id="MobiDB-lite"/>
    </source>
</evidence>
<dbReference type="STRING" id="3775.A0A1Q3BRM7"/>
<dbReference type="GO" id="GO:0008270">
    <property type="term" value="F:zinc ion binding"/>
    <property type="evidence" value="ECO:0007669"/>
    <property type="project" value="UniProtKB-KW"/>
</dbReference>
<reference evidence="10" key="1">
    <citation type="submission" date="2016-04" db="EMBL/GenBank/DDBJ databases">
        <title>Cephalotus genome sequencing.</title>
        <authorList>
            <person name="Fukushima K."/>
            <person name="Hasebe M."/>
            <person name="Fang X."/>
        </authorList>
    </citation>
    <scope>NUCLEOTIDE SEQUENCE [LARGE SCALE GENOMIC DNA]</scope>
    <source>
        <strain evidence="10">cv. St1</strain>
    </source>
</reference>
<feature type="compositionally biased region" description="Basic and acidic residues" evidence="7">
    <location>
        <begin position="264"/>
        <end position="279"/>
    </location>
</feature>
<dbReference type="InterPro" id="IPR044246">
    <property type="entry name" value="ZFP3-like"/>
</dbReference>
<dbReference type="GO" id="GO:0009788">
    <property type="term" value="P:negative regulation of abscisic acid-activated signaling pathway"/>
    <property type="evidence" value="ECO:0007669"/>
    <property type="project" value="InterPro"/>
</dbReference>
<dbReference type="PANTHER" id="PTHR47287">
    <property type="entry name" value="C2H2 AND C2HC ZINC FINGERS SUPERFAMILY PROTEIN"/>
    <property type="match status" value="1"/>
</dbReference>
<evidence type="ECO:0000256" key="3">
    <source>
        <dbReference type="ARBA" id="ARBA00022771"/>
    </source>
</evidence>
<dbReference type="InterPro" id="IPR013087">
    <property type="entry name" value="Znf_C2H2_type"/>
</dbReference>
<evidence type="ECO:0000259" key="8">
    <source>
        <dbReference type="PROSITE" id="PS50157"/>
    </source>
</evidence>
<dbReference type="InterPro" id="IPR036236">
    <property type="entry name" value="Znf_C2H2_sf"/>
</dbReference>
<dbReference type="PROSITE" id="PS50157">
    <property type="entry name" value="ZINC_FINGER_C2H2_2"/>
    <property type="match status" value="1"/>
</dbReference>
<dbReference type="GO" id="GO:0005634">
    <property type="term" value="C:nucleus"/>
    <property type="evidence" value="ECO:0007669"/>
    <property type="project" value="UniProtKB-SubCell"/>
</dbReference>
<organism evidence="9 10">
    <name type="scientific">Cephalotus follicularis</name>
    <name type="common">Albany pitcher plant</name>
    <dbReference type="NCBI Taxonomy" id="3775"/>
    <lineage>
        <taxon>Eukaryota</taxon>
        <taxon>Viridiplantae</taxon>
        <taxon>Streptophyta</taxon>
        <taxon>Embryophyta</taxon>
        <taxon>Tracheophyta</taxon>
        <taxon>Spermatophyta</taxon>
        <taxon>Magnoliopsida</taxon>
        <taxon>eudicotyledons</taxon>
        <taxon>Gunneridae</taxon>
        <taxon>Pentapetalae</taxon>
        <taxon>rosids</taxon>
        <taxon>fabids</taxon>
        <taxon>Oxalidales</taxon>
        <taxon>Cephalotaceae</taxon>
        <taxon>Cephalotus</taxon>
    </lineage>
</organism>
<keyword evidence="10" id="KW-1185">Reference proteome</keyword>
<accession>A0A1Q3BRM7</accession>
<keyword evidence="3 6" id="KW-0863">Zinc-finger</keyword>
<evidence type="ECO:0000256" key="1">
    <source>
        <dbReference type="ARBA" id="ARBA00004123"/>
    </source>
</evidence>
<keyword evidence="2" id="KW-0479">Metal-binding</keyword>
<keyword evidence="5" id="KW-0539">Nucleus</keyword>
<dbReference type="PROSITE" id="PS00028">
    <property type="entry name" value="ZINC_FINGER_C2H2_1"/>
    <property type="match status" value="1"/>
</dbReference>
<gene>
    <name evidence="9" type="ORF">CFOL_v3_14165</name>
</gene>
<dbReference type="Proteomes" id="UP000187406">
    <property type="component" value="Unassembled WGS sequence"/>
</dbReference>
<evidence type="ECO:0000256" key="6">
    <source>
        <dbReference type="PROSITE-ProRule" id="PRU00042"/>
    </source>
</evidence>
<dbReference type="PANTHER" id="PTHR47287:SF15">
    <property type="entry name" value="ZINC FINGER PROTEIN 3-LIKE"/>
    <property type="match status" value="1"/>
</dbReference>
<sequence>MIERETERFPFPNSNIFSYQSLSLPQHAVTGETRIPSSLSLSLISYCFQAHTAAPSVKQYIYCITQRSHFPNSLNLASELPFLLLLSEFKHPKHLIIMENDQEIKGAQTNVEDKTARVFPCLFCSRKFYSSQALGGHQNAHKKERTAARKAKRASEFIPITSPQSLPLLYAPSHHHSVGLLHPSMYITAHGANFHYFPSPQLSSDRFGSNGGARFDSMVPPSYRYGFGEDEQCNLNWQRSIRCNGGLSQHLPVMGINGNIGSGGDKDNKGQKLDLSLHL</sequence>
<dbReference type="InParanoid" id="A0A1Q3BRM7"/>
<name>A0A1Q3BRM7_CEPFO</name>
<protein>
    <recommendedName>
        <fullName evidence="8">C2H2-type domain-containing protein</fullName>
    </recommendedName>
</protein>
<comment type="subcellular location">
    <subcellularLocation>
        <location evidence="1">Nucleus</location>
    </subcellularLocation>
</comment>
<evidence type="ECO:0000256" key="4">
    <source>
        <dbReference type="ARBA" id="ARBA00022833"/>
    </source>
</evidence>
<dbReference type="EMBL" id="BDDD01000833">
    <property type="protein sequence ID" value="GAV70667.1"/>
    <property type="molecule type" value="Genomic_DNA"/>
</dbReference>
<dbReference type="Gene3D" id="3.30.160.60">
    <property type="entry name" value="Classic Zinc Finger"/>
    <property type="match status" value="1"/>
</dbReference>
<evidence type="ECO:0000313" key="9">
    <source>
        <dbReference type="EMBL" id="GAV70667.1"/>
    </source>
</evidence>
<proteinExistence type="predicted"/>
<dbReference type="SUPFAM" id="SSF57667">
    <property type="entry name" value="beta-beta-alpha zinc fingers"/>
    <property type="match status" value="1"/>
</dbReference>
<dbReference type="OrthoDB" id="1915958at2759"/>
<evidence type="ECO:0000256" key="5">
    <source>
        <dbReference type="ARBA" id="ARBA00023242"/>
    </source>
</evidence>
<evidence type="ECO:0000256" key="2">
    <source>
        <dbReference type="ARBA" id="ARBA00022723"/>
    </source>
</evidence>